<evidence type="ECO:0000313" key="2">
    <source>
        <dbReference type="Proteomes" id="UP000565724"/>
    </source>
</evidence>
<name>A0A7Y5ZZC2_9CELL</name>
<dbReference type="RefSeq" id="WP_175346795.1">
    <property type="nucleotide sequence ID" value="NZ_JABMCI010000056.1"/>
</dbReference>
<gene>
    <name evidence="1" type="ORF">HP550_06605</name>
</gene>
<dbReference type="Proteomes" id="UP000565724">
    <property type="component" value="Unassembled WGS sequence"/>
</dbReference>
<keyword evidence="2" id="KW-1185">Reference proteome</keyword>
<dbReference type="EMBL" id="JABMCI010000056">
    <property type="protein sequence ID" value="NUU16919.1"/>
    <property type="molecule type" value="Genomic_DNA"/>
</dbReference>
<evidence type="ECO:0000313" key="1">
    <source>
        <dbReference type="EMBL" id="NUU16919.1"/>
    </source>
</evidence>
<protein>
    <submittedName>
        <fullName evidence="1">Uncharacterized protein</fullName>
    </submittedName>
</protein>
<dbReference type="AlphaFoldDB" id="A0A7Y5ZZC2"/>
<organism evidence="1 2">
    <name type="scientific">Cellulomonas humilata</name>
    <dbReference type="NCBI Taxonomy" id="144055"/>
    <lineage>
        <taxon>Bacteria</taxon>
        <taxon>Bacillati</taxon>
        <taxon>Actinomycetota</taxon>
        <taxon>Actinomycetes</taxon>
        <taxon>Micrococcales</taxon>
        <taxon>Cellulomonadaceae</taxon>
        <taxon>Cellulomonas</taxon>
    </lineage>
</organism>
<comment type="caution">
    <text evidence="1">The sequence shown here is derived from an EMBL/GenBank/DDBJ whole genome shotgun (WGS) entry which is preliminary data.</text>
</comment>
<accession>A0A7Y5ZZC2</accession>
<proteinExistence type="predicted"/>
<sequence length="229" mass="24586">MALGAQLSPTQTLVTFCLWAQRNGYSVGEMHGFATVHDVHTHGSWHFDSDGGFGKAADINKNGPDEREQLIAALDRAQELGLGVIYARDGVNGIAGQHKNHLHVDVGPFSHLGLDSFVPRGGGDVLTAALQRAVRTSDDQVWGADTDMRAEAVKAASNIMGVTFPFGIDFTQRVVGVADDGVWGNQSRAAHDRTTAAIQQAIGRPATGIWDQATIDAYHHARNLRNRAV</sequence>
<reference evidence="1 2" key="1">
    <citation type="submission" date="2020-05" db="EMBL/GenBank/DDBJ databases">
        <title>Genome Sequencing of Type Strains.</title>
        <authorList>
            <person name="Lemaire J.F."/>
            <person name="Inderbitzin P."/>
            <person name="Gregorio O.A."/>
            <person name="Collins S.B."/>
            <person name="Wespe N."/>
            <person name="Knight-Connoni V."/>
        </authorList>
    </citation>
    <scope>NUCLEOTIDE SEQUENCE [LARGE SCALE GENOMIC DNA]</scope>
    <source>
        <strain evidence="1 2">ATCC 25174</strain>
    </source>
</reference>